<dbReference type="Proteomes" id="UP001347796">
    <property type="component" value="Unassembled WGS sequence"/>
</dbReference>
<organism evidence="1 2">
    <name type="scientific">Patella caerulea</name>
    <name type="common">Rayed Mediterranean limpet</name>
    <dbReference type="NCBI Taxonomy" id="87958"/>
    <lineage>
        <taxon>Eukaryota</taxon>
        <taxon>Metazoa</taxon>
        <taxon>Spiralia</taxon>
        <taxon>Lophotrochozoa</taxon>
        <taxon>Mollusca</taxon>
        <taxon>Gastropoda</taxon>
        <taxon>Patellogastropoda</taxon>
        <taxon>Patelloidea</taxon>
        <taxon>Patellidae</taxon>
        <taxon>Patella</taxon>
    </lineage>
</organism>
<accession>A0AAN8G6P6</accession>
<evidence type="ECO:0008006" key="3">
    <source>
        <dbReference type="Google" id="ProtNLM"/>
    </source>
</evidence>
<sequence>MFCERDQRHWDEYLAQVMMAYRSSVHSSTGCTPNMLMLGRNIMPVQAIIPKPTETEEIDTVEVNEYIHQLQHKLSGAHSLAREKLRKNSDYQKRHYDLVRGETETCAPWLYTWMVGGVKTGITYTADQVMTAFMKLLTFTETLDGGWIRS</sequence>
<evidence type="ECO:0000313" key="2">
    <source>
        <dbReference type="Proteomes" id="UP001347796"/>
    </source>
</evidence>
<gene>
    <name evidence="1" type="ORF">SNE40_020013</name>
</gene>
<dbReference type="AlphaFoldDB" id="A0AAN8G6P6"/>
<keyword evidence="2" id="KW-1185">Reference proteome</keyword>
<name>A0AAN8G6P6_PATCE</name>
<protein>
    <recommendedName>
        <fullName evidence="3">Integrase catalytic domain-containing protein</fullName>
    </recommendedName>
</protein>
<comment type="caution">
    <text evidence="1">The sequence shown here is derived from an EMBL/GenBank/DDBJ whole genome shotgun (WGS) entry which is preliminary data.</text>
</comment>
<dbReference type="EMBL" id="JAZGQO010000015">
    <property type="protein sequence ID" value="KAK6168841.1"/>
    <property type="molecule type" value="Genomic_DNA"/>
</dbReference>
<dbReference type="GO" id="GO:0003676">
    <property type="term" value="F:nucleic acid binding"/>
    <property type="evidence" value="ECO:0007669"/>
    <property type="project" value="InterPro"/>
</dbReference>
<evidence type="ECO:0000313" key="1">
    <source>
        <dbReference type="EMBL" id="KAK6168841.1"/>
    </source>
</evidence>
<reference evidence="1 2" key="1">
    <citation type="submission" date="2024-01" db="EMBL/GenBank/DDBJ databases">
        <title>The genome of the rayed Mediterranean limpet Patella caerulea (Linnaeus, 1758).</title>
        <authorList>
            <person name="Anh-Thu Weber A."/>
            <person name="Halstead-Nussloch G."/>
        </authorList>
    </citation>
    <scope>NUCLEOTIDE SEQUENCE [LARGE SCALE GENOMIC DNA]</scope>
    <source>
        <strain evidence="1">AATW-2023a</strain>
        <tissue evidence="1">Whole specimen</tissue>
    </source>
</reference>
<dbReference type="InterPro" id="IPR036397">
    <property type="entry name" value="RNaseH_sf"/>
</dbReference>
<dbReference type="Gene3D" id="3.30.420.10">
    <property type="entry name" value="Ribonuclease H-like superfamily/Ribonuclease H"/>
    <property type="match status" value="1"/>
</dbReference>
<proteinExistence type="predicted"/>